<evidence type="ECO:0000256" key="1">
    <source>
        <dbReference type="ARBA" id="ARBA00010617"/>
    </source>
</evidence>
<evidence type="ECO:0000313" key="4">
    <source>
        <dbReference type="Proteomes" id="UP001611415"/>
    </source>
</evidence>
<keyword evidence="4" id="KW-1185">Reference proteome</keyword>
<evidence type="ECO:0000313" key="3">
    <source>
        <dbReference type="EMBL" id="MFI2478721.1"/>
    </source>
</evidence>
<dbReference type="InterPro" id="IPR001128">
    <property type="entry name" value="Cyt_P450"/>
</dbReference>
<feature type="region of interest" description="Disordered" evidence="2">
    <location>
        <begin position="1"/>
        <end position="37"/>
    </location>
</feature>
<comment type="caution">
    <text evidence="3">The sequence shown here is derived from an EMBL/GenBank/DDBJ whole genome shotgun (WGS) entry which is preliminary data.</text>
</comment>
<reference evidence="3 4" key="1">
    <citation type="submission" date="2024-10" db="EMBL/GenBank/DDBJ databases">
        <title>The Natural Products Discovery Center: Release of the First 8490 Sequenced Strains for Exploring Actinobacteria Biosynthetic Diversity.</title>
        <authorList>
            <person name="Kalkreuter E."/>
            <person name="Kautsar S.A."/>
            <person name="Yang D."/>
            <person name="Bader C.D."/>
            <person name="Teijaro C.N."/>
            <person name="Fluegel L."/>
            <person name="Davis C.M."/>
            <person name="Simpson J.R."/>
            <person name="Lauterbach L."/>
            <person name="Steele A.D."/>
            <person name="Gui C."/>
            <person name="Meng S."/>
            <person name="Li G."/>
            <person name="Viehrig K."/>
            <person name="Ye F."/>
            <person name="Su P."/>
            <person name="Kiefer A.F."/>
            <person name="Nichols A."/>
            <person name="Cepeda A.J."/>
            <person name="Yan W."/>
            <person name="Fan B."/>
            <person name="Jiang Y."/>
            <person name="Adhikari A."/>
            <person name="Zheng C.-J."/>
            <person name="Schuster L."/>
            <person name="Cowan T.M."/>
            <person name="Smanski M.J."/>
            <person name="Chevrette M.G."/>
            <person name="De Carvalho L.P.S."/>
            <person name="Shen B."/>
        </authorList>
    </citation>
    <scope>NUCLEOTIDE SEQUENCE [LARGE SCALE GENOMIC DNA]</scope>
    <source>
        <strain evidence="3 4">NPDC019275</strain>
    </source>
</reference>
<comment type="similarity">
    <text evidence="1">Belongs to the cytochrome P450 family.</text>
</comment>
<name>A0ABW7XC66_9NOCA</name>
<dbReference type="RefSeq" id="WP_397096361.1">
    <property type="nucleotide sequence ID" value="NZ_JBIRYO010000053.1"/>
</dbReference>
<dbReference type="EMBL" id="JBIRYO010000053">
    <property type="protein sequence ID" value="MFI2478721.1"/>
    <property type="molecule type" value="Genomic_DNA"/>
</dbReference>
<dbReference type="CDD" id="cd00302">
    <property type="entry name" value="cytochrome_P450"/>
    <property type="match status" value="1"/>
</dbReference>
<dbReference type="InterPro" id="IPR002401">
    <property type="entry name" value="Cyt_P450_E_grp-I"/>
</dbReference>
<dbReference type="Proteomes" id="UP001611415">
    <property type="component" value="Unassembled WGS sequence"/>
</dbReference>
<dbReference type="PANTHER" id="PTHR24305:SF166">
    <property type="entry name" value="CYTOCHROME P450 12A4, MITOCHONDRIAL-RELATED"/>
    <property type="match status" value="1"/>
</dbReference>
<sequence length="475" mass="53231">MSNQCPHLEAQKKVPSVTGLTSRRFSNEHLPGPPGHRFMGSYPEFSKDRNKFLRDAVEQYGDVCRIRLPLRDLVVLGNPEDAHAAMGDNSGDYSKFGNYHPALQKRQNGLSFIEGELFKERRRIVSPLVTRDGLKSTFNANVEAYLDSLDANIAAATDASGVTDLQEAIFQTLLRGVLKQTFTEPFTPKEIEDLHHGLSTFTKFLGSTLKIADPPNLVHPWGPYKIRPWAVYTAAMIVKDRVVERQNSPALGTYGDVLDGMLAGYKKLKTPMTFWDLCFDVATMTSASYGTTAGAITQTVVRTLLDAEATDRLVEECGTVDLTQPTIESVRSLHWVKACFEESIRMQGLPLLLRFTSKGANFQGFDIAPNTMLGIPISTIHRDPRWWTDPDKFDPNRFYDKSKRVDQPRVLHYLAWGAGPHRCTGAQLGYLIAPYLVALILGQYKVELPPNWTLREDTGLAPMIKGGFRVRLTRR</sequence>
<dbReference type="PRINTS" id="PR00463">
    <property type="entry name" value="EP450I"/>
</dbReference>
<dbReference type="SUPFAM" id="SSF48264">
    <property type="entry name" value="Cytochrome P450"/>
    <property type="match status" value="1"/>
</dbReference>
<gene>
    <name evidence="3" type="ORF">ACH49W_35755</name>
</gene>
<dbReference type="Gene3D" id="1.10.630.10">
    <property type="entry name" value="Cytochrome P450"/>
    <property type="match status" value="1"/>
</dbReference>
<proteinExistence type="inferred from homology"/>
<evidence type="ECO:0000256" key="2">
    <source>
        <dbReference type="SAM" id="MobiDB-lite"/>
    </source>
</evidence>
<dbReference type="InterPro" id="IPR050121">
    <property type="entry name" value="Cytochrome_P450_monoxygenase"/>
</dbReference>
<organism evidence="3 4">
    <name type="scientific">Nocardia xishanensis</name>
    <dbReference type="NCBI Taxonomy" id="238964"/>
    <lineage>
        <taxon>Bacteria</taxon>
        <taxon>Bacillati</taxon>
        <taxon>Actinomycetota</taxon>
        <taxon>Actinomycetes</taxon>
        <taxon>Mycobacteriales</taxon>
        <taxon>Nocardiaceae</taxon>
        <taxon>Nocardia</taxon>
    </lineage>
</organism>
<dbReference type="InterPro" id="IPR036396">
    <property type="entry name" value="Cyt_P450_sf"/>
</dbReference>
<dbReference type="Pfam" id="PF00067">
    <property type="entry name" value="p450"/>
    <property type="match status" value="1"/>
</dbReference>
<accession>A0ABW7XC66</accession>
<protein>
    <submittedName>
        <fullName evidence="3">Cytochrome P450</fullName>
    </submittedName>
</protein>
<dbReference type="PANTHER" id="PTHR24305">
    <property type="entry name" value="CYTOCHROME P450"/>
    <property type="match status" value="1"/>
</dbReference>